<gene>
    <name evidence="20" type="ORF">B7P33_12410</name>
</gene>
<dbReference type="GO" id="GO:0046872">
    <property type="term" value="F:metal ion binding"/>
    <property type="evidence" value="ECO:0007669"/>
    <property type="project" value="UniProtKB-KW"/>
</dbReference>
<comment type="caution">
    <text evidence="20">The sequence shown here is derived from an EMBL/GenBank/DDBJ whole genome shotgun (WGS) entry which is preliminary data.</text>
</comment>
<feature type="binding site" evidence="17">
    <location>
        <position position="16"/>
    </location>
    <ligand>
        <name>ATP</name>
        <dbReference type="ChEBI" id="CHEBI:30616"/>
    </ligand>
</feature>
<dbReference type="PANTHER" id="PTHR34299:SF1">
    <property type="entry name" value="DIACYLGLYCEROL KINASE"/>
    <property type="match status" value="1"/>
</dbReference>
<organism evidence="20 21">
    <name type="scientific">Sediminicola luteus</name>
    <dbReference type="NCBI Taxonomy" id="319238"/>
    <lineage>
        <taxon>Bacteria</taxon>
        <taxon>Pseudomonadati</taxon>
        <taxon>Bacteroidota</taxon>
        <taxon>Flavobacteriia</taxon>
        <taxon>Flavobacteriales</taxon>
        <taxon>Flavobacteriaceae</taxon>
        <taxon>Sediminicola</taxon>
    </lineage>
</organism>
<evidence type="ECO:0000256" key="16">
    <source>
        <dbReference type="PIRSR" id="PIRSR600829-2"/>
    </source>
</evidence>
<dbReference type="Proteomes" id="UP000219559">
    <property type="component" value="Unassembled WGS sequence"/>
</dbReference>
<feature type="binding site" evidence="18">
    <location>
        <position position="28"/>
    </location>
    <ligand>
        <name>a divalent metal cation</name>
        <dbReference type="ChEBI" id="CHEBI:60240"/>
    </ligand>
</feature>
<comment type="similarity">
    <text evidence="2">Belongs to the bacterial diacylglycerol kinase family.</text>
</comment>
<evidence type="ECO:0000313" key="20">
    <source>
        <dbReference type="EMBL" id="PCE64042.1"/>
    </source>
</evidence>
<dbReference type="GO" id="GO:0005886">
    <property type="term" value="C:plasma membrane"/>
    <property type="evidence" value="ECO:0007669"/>
    <property type="project" value="UniProtKB-SubCell"/>
</dbReference>
<evidence type="ECO:0000256" key="10">
    <source>
        <dbReference type="ARBA" id="ARBA00022989"/>
    </source>
</evidence>
<feature type="transmembrane region" description="Helical" evidence="19">
    <location>
        <begin position="95"/>
        <end position="117"/>
    </location>
</feature>
<dbReference type="OrthoDB" id="1493837at2"/>
<keyword evidence="5" id="KW-0808">Transferase</keyword>
<accession>A0A2A4G8F1</accession>
<feature type="transmembrane region" description="Helical" evidence="19">
    <location>
        <begin position="29"/>
        <end position="48"/>
    </location>
</feature>
<keyword evidence="14" id="KW-1208">Phospholipid metabolism</keyword>
<feature type="binding site" evidence="17">
    <location>
        <begin position="94"/>
        <end position="95"/>
    </location>
    <ligand>
        <name>ATP</name>
        <dbReference type="ChEBI" id="CHEBI:30616"/>
    </ligand>
</feature>
<keyword evidence="12 19" id="KW-0472">Membrane</keyword>
<proteinExistence type="inferred from homology"/>
<keyword evidence="8 20" id="KW-0418">Kinase</keyword>
<evidence type="ECO:0000256" key="2">
    <source>
        <dbReference type="ARBA" id="ARBA00005967"/>
    </source>
</evidence>
<keyword evidence="9 17" id="KW-0067">ATP-binding</keyword>
<evidence type="ECO:0000256" key="9">
    <source>
        <dbReference type="ARBA" id="ARBA00022840"/>
    </source>
</evidence>
<feature type="active site" description="Proton acceptor" evidence="15">
    <location>
        <position position="69"/>
    </location>
</feature>
<keyword evidence="10 19" id="KW-1133">Transmembrane helix</keyword>
<reference evidence="20 21" key="1">
    <citation type="submission" date="2017-04" db="EMBL/GenBank/DDBJ databases">
        <title>A new member of the family Flavobacteriaceae isolated from ascidians.</title>
        <authorList>
            <person name="Chen L."/>
        </authorList>
    </citation>
    <scope>NUCLEOTIDE SEQUENCE [LARGE SCALE GENOMIC DNA]</scope>
    <source>
        <strain evidence="20 21">HQA918</strain>
    </source>
</reference>
<comment type="subcellular location">
    <subcellularLocation>
        <location evidence="1">Cell membrane</location>
        <topology evidence="1">Multi-pass membrane protein</topology>
    </subcellularLocation>
</comment>
<dbReference type="InterPro" id="IPR000829">
    <property type="entry name" value="DAGK"/>
</dbReference>
<evidence type="ECO:0000256" key="7">
    <source>
        <dbReference type="ARBA" id="ARBA00022741"/>
    </source>
</evidence>
<keyword evidence="18" id="KW-0460">Magnesium</keyword>
<evidence type="ECO:0000256" key="11">
    <source>
        <dbReference type="ARBA" id="ARBA00023098"/>
    </source>
</evidence>
<dbReference type="CDD" id="cd14265">
    <property type="entry name" value="UDPK_IM_like"/>
    <property type="match status" value="1"/>
</dbReference>
<dbReference type="AlphaFoldDB" id="A0A2A4G8F1"/>
<dbReference type="EMBL" id="NBWU01000004">
    <property type="protein sequence ID" value="PCE64042.1"/>
    <property type="molecule type" value="Genomic_DNA"/>
</dbReference>
<comment type="cofactor">
    <cofactor evidence="18">
        <name>Mg(2+)</name>
        <dbReference type="ChEBI" id="CHEBI:18420"/>
    </cofactor>
    <text evidence="18">Mn(2+), Zn(2+), Cd(2+) and Co(2+) support activity to lesser extents.</text>
</comment>
<evidence type="ECO:0000256" key="17">
    <source>
        <dbReference type="PIRSR" id="PIRSR600829-3"/>
    </source>
</evidence>
<evidence type="ECO:0000256" key="13">
    <source>
        <dbReference type="ARBA" id="ARBA00023209"/>
    </source>
</evidence>
<keyword evidence="7 17" id="KW-0547">Nucleotide-binding</keyword>
<dbReference type="GO" id="GO:0005524">
    <property type="term" value="F:ATP binding"/>
    <property type="evidence" value="ECO:0007669"/>
    <property type="project" value="UniProtKB-KW"/>
</dbReference>
<feature type="binding site" evidence="16">
    <location>
        <position position="69"/>
    </location>
    <ligand>
        <name>substrate</name>
    </ligand>
</feature>
<dbReference type="Pfam" id="PF01219">
    <property type="entry name" value="DAGK_prokar"/>
    <property type="match status" value="1"/>
</dbReference>
<keyword evidence="13" id="KW-0594">Phospholipid biosynthesis</keyword>
<evidence type="ECO:0000256" key="1">
    <source>
        <dbReference type="ARBA" id="ARBA00004651"/>
    </source>
</evidence>
<evidence type="ECO:0000256" key="18">
    <source>
        <dbReference type="PIRSR" id="PIRSR600829-4"/>
    </source>
</evidence>
<feature type="binding site" evidence="18">
    <location>
        <position position="76"/>
    </location>
    <ligand>
        <name>a divalent metal cation</name>
        <dbReference type="ChEBI" id="CHEBI:60240"/>
    </ligand>
</feature>
<evidence type="ECO:0000256" key="12">
    <source>
        <dbReference type="ARBA" id="ARBA00023136"/>
    </source>
</evidence>
<evidence type="ECO:0000256" key="4">
    <source>
        <dbReference type="ARBA" id="ARBA00022516"/>
    </source>
</evidence>
<evidence type="ECO:0000256" key="5">
    <source>
        <dbReference type="ARBA" id="ARBA00022679"/>
    </source>
</evidence>
<dbReference type="Gene3D" id="1.10.287.3610">
    <property type="match status" value="1"/>
</dbReference>
<evidence type="ECO:0000313" key="21">
    <source>
        <dbReference type="Proteomes" id="UP000219559"/>
    </source>
</evidence>
<evidence type="ECO:0000256" key="6">
    <source>
        <dbReference type="ARBA" id="ARBA00022692"/>
    </source>
</evidence>
<keyword evidence="6 19" id="KW-0812">Transmembrane</keyword>
<name>A0A2A4G8F1_9FLAO</name>
<dbReference type="GO" id="GO:0016301">
    <property type="term" value="F:kinase activity"/>
    <property type="evidence" value="ECO:0007669"/>
    <property type="project" value="UniProtKB-KW"/>
</dbReference>
<keyword evidence="18" id="KW-0479">Metal-binding</keyword>
<feature type="transmembrane region" description="Helical" evidence="19">
    <location>
        <begin position="55"/>
        <end position="75"/>
    </location>
</feature>
<keyword evidence="4" id="KW-0444">Lipid biosynthesis</keyword>
<feature type="binding site" evidence="17">
    <location>
        <position position="76"/>
    </location>
    <ligand>
        <name>ATP</name>
        <dbReference type="ChEBI" id="CHEBI:30616"/>
    </ligand>
</feature>
<keyword evidence="21" id="KW-1185">Reference proteome</keyword>
<dbReference type="InterPro" id="IPR036945">
    <property type="entry name" value="DAGK_sf"/>
</dbReference>
<evidence type="ECO:0000256" key="19">
    <source>
        <dbReference type="SAM" id="Phobius"/>
    </source>
</evidence>
<keyword evidence="11" id="KW-0443">Lipid metabolism</keyword>
<keyword evidence="3" id="KW-1003">Cell membrane</keyword>
<sequence length="121" mass="13067">MPKQSFVIGRLKSIGYALKGVWLLARSEASVQVQLGVAVLVTLAGFYFDISQTEWMYQFLAMGLVIAVEGLNTAVEKMADYVQPEHEPKIGVLKDVAAGAVLVSAFSAAAVGLMIYLPKIF</sequence>
<evidence type="ECO:0000256" key="3">
    <source>
        <dbReference type="ARBA" id="ARBA00022475"/>
    </source>
</evidence>
<feature type="binding site" evidence="17">
    <location>
        <position position="28"/>
    </location>
    <ligand>
        <name>ATP</name>
        <dbReference type="ChEBI" id="CHEBI:30616"/>
    </ligand>
</feature>
<dbReference type="PANTHER" id="PTHR34299">
    <property type="entry name" value="DIACYLGLYCEROL KINASE"/>
    <property type="match status" value="1"/>
</dbReference>
<evidence type="ECO:0000256" key="15">
    <source>
        <dbReference type="PIRSR" id="PIRSR600829-1"/>
    </source>
</evidence>
<protein>
    <submittedName>
        <fullName evidence="20">Diacylglycerol kinase</fullName>
    </submittedName>
</protein>
<evidence type="ECO:0000256" key="8">
    <source>
        <dbReference type="ARBA" id="ARBA00022777"/>
    </source>
</evidence>
<dbReference type="InterPro" id="IPR033717">
    <property type="entry name" value="UDPK"/>
</dbReference>
<evidence type="ECO:0000256" key="14">
    <source>
        <dbReference type="ARBA" id="ARBA00023264"/>
    </source>
</evidence>
<dbReference type="GO" id="GO:0008654">
    <property type="term" value="P:phospholipid biosynthetic process"/>
    <property type="evidence" value="ECO:0007669"/>
    <property type="project" value="UniProtKB-KW"/>
</dbReference>
<dbReference type="RefSeq" id="WP_097442759.1">
    <property type="nucleotide sequence ID" value="NZ_NBWU01000004.1"/>
</dbReference>